<proteinExistence type="predicted"/>
<dbReference type="GO" id="GO:0016747">
    <property type="term" value="F:acyltransferase activity, transferring groups other than amino-acyl groups"/>
    <property type="evidence" value="ECO:0007669"/>
    <property type="project" value="InterPro"/>
</dbReference>
<dbReference type="PROSITE" id="PS51186">
    <property type="entry name" value="GNAT"/>
    <property type="match status" value="1"/>
</dbReference>
<reference evidence="2 3" key="1">
    <citation type="submission" date="2016-06" db="EMBL/GenBank/DDBJ databases">
        <authorList>
            <person name="Kjaerup R.B."/>
            <person name="Dalgaard T.S."/>
            <person name="Juul-Madsen H.R."/>
        </authorList>
    </citation>
    <scope>NUCLEOTIDE SEQUENCE [LARGE SCALE GENOMIC DNA]</scope>
    <source>
        <strain evidence="2 3">1127319.6</strain>
    </source>
</reference>
<evidence type="ECO:0000259" key="1">
    <source>
        <dbReference type="PROSITE" id="PS51186"/>
    </source>
</evidence>
<feature type="domain" description="N-acetyltransferase" evidence="1">
    <location>
        <begin position="1"/>
        <end position="141"/>
    </location>
</feature>
<dbReference type="CDD" id="cd04301">
    <property type="entry name" value="NAT_SF"/>
    <property type="match status" value="1"/>
</dbReference>
<organism evidence="2 3">
    <name type="scientific">Mycolicibacterium mucogenicum</name>
    <name type="common">Mycobacterium mucogenicum</name>
    <dbReference type="NCBI Taxonomy" id="56689"/>
    <lineage>
        <taxon>Bacteria</taxon>
        <taxon>Bacillati</taxon>
        <taxon>Actinomycetota</taxon>
        <taxon>Actinomycetes</taxon>
        <taxon>Mycobacteriales</taxon>
        <taxon>Mycobacteriaceae</taxon>
        <taxon>Mycolicibacterium</taxon>
    </lineage>
</organism>
<dbReference type="Gene3D" id="3.40.630.30">
    <property type="match status" value="1"/>
</dbReference>
<evidence type="ECO:0000313" key="2">
    <source>
        <dbReference type="EMBL" id="OBJ37533.1"/>
    </source>
</evidence>
<sequence length="141" mass="15742">MTRRDWQWVEKWFRDAELDQRLGPLDGEWLEHVLSDREGVQLVVETVSGTPVALVGCAWDPAGSEHGITDFAVCPWTRRTGIGQRALKSALGWHGHPPTTRWVAFVDPDNHAAQAFFSATGWHPDGLDDGMYRFSVEPGCG</sequence>
<protein>
    <submittedName>
        <fullName evidence="2">Acetyltransferase</fullName>
    </submittedName>
</protein>
<dbReference type="SUPFAM" id="SSF55729">
    <property type="entry name" value="Acyl-CoA N-acyltransferases (Nat)"/>
    <property type="match status" value="1"/>
</dbReference>
<gene>
    <name evidence="2" type="ORF">A5630_04360</name>
</gene>
<dbReference type="Proteomes" id="UP000093898">
    <property type="component" value="Unassembled WGS sequence"/>
</dbReference>
<accession>A0A1A3GQB3</accession>
<dbReference type="OrthoDB" id="4627958at2"/>
<dbReference type="InterPro" id="IPR016181">
    <property type="entry name" value="Acyl_CoA_acyltransferase"/>
</dbReference>
<name>A0A1A3GQB3_MYCMU</name>
<keyword evidence="2" id="KW-0808">Transferase</keyword>
<dbReference type="EMBL" id="LZLC01000219">
    <property type="protein sequence ID" value="OBJ37533.1"/>
    <property type="molecule type" value="Genomic_DNA"/>
</dbReference>
<dbReference type="Pfam" id="PF00583">
    <property type="entry name" value="Acetyltransf_1"/>
    <property type="match status" value="1"/>
</dbReference>
<dbReference type="AlphaFoldDB" id="A0A1A3GQB3"/>
<comment type="caution">
    <text evidence="2">The sequence shown here is derived from an EMBL/GenBank/DDBJ whole genome shotgun (WGS) entry which is preliminary data.</text>
</comment>
<evidence type="ECO:0000313" key="3">
    <source>
        <dbReference type="Proteomes" id="UP000093898"/>
    </source>
</evidence>
<dbReference type="InterPro" id="IPR000182">
    <property type="entry name" value="GNAT_dom"/>
</dbReference>